<sequence>MKYTDKWWSYPAEGESGKTVIVTGRDCIDEYRESGKYNYRIDVTWNYNALPDGMPEEDDAALMEKATDALLESFKKDRVAVMTGIYTGDGKRDWVFYTKNLKIFSLVFNKALSEFPTIPIVIEAEEDKDWEEYLHVREETYVPDEE</sequence>
<dbReference type="Proteomes" id="UP000306319">
    <property type="component" value="Unassembled WGS sequence"/>
</dbReference>
<proteinExistence type="predicted"/>
<evidence type="ECO:0000313" key="1">
    <source>
        <dbReference type="EMBL" id="TGY77857.1"/>
    </source>
</evidence>
<dbReference type="EMBL" id="SRYB01000019">
    <property type="protein sequence ID" value="TGY77857.1"/>
    <property type="molecule type" value="Genomic_DNA"/>
</dbReference>
<name>A0AC61RJ35_9BACT</name>
<evidence type="ECO:0000313" key="2">
    <source>
        <dbReference type="Proteomes" id="UP000306319"/>
    </source>
</evidence>
<reference evidence="1" key="1">
    <citation type="submission" date="2019-04" db="EMBL/GenBank/DDBJ databases">
        <title>Microbes associate with the intestines of laboratory mice.</title>
        <authorList>
            <person name="Navarre W."/>
            <person name="Wong E."/>
            <person name="Huang K."/>
            <person name="Tropini C."/>
            <person name="Ng K."/>
            <person name="Yu B."/>
        </authorList>
    </citation>
    <scope>NUCLEOTIDE SEQUENCE</scope>
    <source>
        <strain evidence="1">NM04_E33</strain>
    </source>
</reference>
<keyword evidence="2" id="KW-1185">Reference proteome</keyword>
<gene>
    <name evidence="1" type="ORF">E5331_12700</name>
</gene>
<protein>
    <submittedName>
        <fullName evidence="1">DUF695 domain-containing protein</fullName>
    </submittedName>
</protein>
<comment type="caution">
    <text evidence="1">The sequence shown here is derived from an EMBL/GenBank/DDBJ whole genome shotgun (WGS) entry which is preliminary data.</text>
</comment>
<organism evidence="1 2">
    <name type="scientific">Lepagella muris</name>
    <dbReference type="NCBI Taxonomy" id="3032870"/>
    <lineage>
        <taxon>Bacteria</taxon>
        <taxon>Pseudomonadati</taxon>
        <taxon>Bacteroidota</taxon>
        <taxon>Bacteroidia</taxon>
        <taxon>Bacteroidales</taxon>
        <taxon>Muribaculaceae</taxon>
        <taxon>Lepagella</taxon>
    </lineage>
</organism>
<accession>A0AC61RJ35</accession>